<dbReference type="EMBL" id="NCBC01000833">
    <property type="protein sequence ID" value="OYV72581.1"/>
    <property type="molecule type" value="Genomic_DNA"/>
</dbReference>
<name>A0A257SJJ0_9PROT</name>
<evidence type="ECO:0000259" key="1">
    <source>
        <dbReference type="Pfam" id="PF10276"/>
    </source>
</evidence>
<protein>
    <recommendedName>
        <fullName evidence="1">Zinc finger CHCC-type domain-containing protein</fullName>
    </recommendedName>
</protein>
<dbReference type="Proteomes" id="UP000216779">
    <property type="component" value="Unassembled WGS sequence"/>
</dbReference>
<proteinExistence type="predicted"/>
<dbReference type="Gene3D" id="2.60.260.40">
    <property type="entry name" value="q5lls5 like domains"/>
    <property type="match status" value="1"/>
</dbReference>
<comment type="caution">
    <text evidence="2">The sequence shown here is derived from an EMBL/GenBank/DDBJ whole genome shotgun (WGS) entry which is preliminary data.</text>
</comment>
<sequence length="70" mass="7715">MAEKITCCDKRYHELDSSELPLSCPLPGMSHWNGHPRVFLAIEDTGEARCPYCGTLYILKGGPLQKAAGH</sequence>
<accession>A0A257SJJ0</accession>
<dbReference type="InterPro" id="IPR019401">
    <property type="entry name" value="Znf_CHCC"/>
</dbReference>
<organism evidence="2 3">
    <name type="scientific">Acidithiobacillus ferrivorans</name>
    <dbReference type="NCBI Taxonomy" id="160808"/>
    <lineage>
        <taxon>Bacteria</taxon>
        <taxon>Pseudomonadati</taxon>
        <taxon>Pseudomonadota</taxon>
        <taxon>Acidithiobacillia</taxon>
        <taxon>Acidithiobacillales</taxon>
        <taxon>Acidithiobacillaceae</taxon>
        <taxon>Acidithiobacillus</taxon>
    </lineage>
</organism>
<dbReference type="Pfam" id="PF10276">
    <property type="entry name" value="zf-CHCC"/>
    <property type="match status" value="1"/>
</dbReference>
<feature type="domain" description="Zinc finger CHCC-type" evidence="1">
    <location>
        <begin position="30"/>
        <end position="57"/>
    </location>
</feature>
<evidence type="ECO:0000313" key="3">
    <source>
        <dbReference type="Proteomes" id="UP000216779"/>
    </source>
</evidence>
<gene>
    <name evidence="2" type="ORF">B7Z70_14620</name>
</gene>
<dbReference type="AlphaFoldDB" id="A0A257SJJ0"/>
<evidence type="ECO:0000313" key="2">
    <source>
        <dbReference type="EMBL" id="OYV72581.1"/>
    </source>
</evidence>
<reference evidence="2 3" key="1">
    <citation type="submission" date="2017-03" db="EMBL/GenBank/DDBJ databases">
        <title>Lifting the veil on microbial sulfur biogeochemistry in mining wastewaters.</title>
        <authorList>
            <person name="Kantor R.S."/>
            <person name="Colenbrander Nelson T."/>
            <person name="Marshall S."/>
            <person name="Bennett D."/>
            <person name="Apte S."/>
            <person name="Camacho D."/>
            <person name="Thomas B.C."/>
            <person name="Warren L.A."/>
            <person name="Banfield J.F."/>
        </authorList>
    </citation>
    <scope>NUCLEOTIDE SEQUENCE [LARGE SCALE GENOMIC DNA]</scope>
    <source>
        <strain evidence="2">21-59-9</strain>
    </source>
</reference>